<dbReference type="InterPro" id="IPR030678">
    <property type="entry name" value="Peptide/Ni-bd"/>
</dbReference>
<evidence type="ECO:0000313" key="7">
    <source>
        <dbReference type="EMBL" id="MFC3227481.1"/>
    </source>
</evidence>
<dbReference type="Proteomes" id="UP001595528">
    <property type="component" value="Unassembled WGS sequence"/>
</dbReference>
<dbReference type="PIRSF" id="PIRSF002741">
    <property type="entry name" value="MppA"/>
    <property type="match status" value="1"/>
</dbReference>
<dbReference type="InterPro" id="IPR023765">
    <property type="entry name" value="SBP_5_CS"/>
</dbReference>
<proteinExistence type="inferred from homology"/>
<dbReference type="RefSeq" id="WP_379899653.1">
    <property type="nucleotide sequence ID" value="NZ_JBHRTR010000023.1"/>
</dbReference>
<dbReference type="PANTHER" id="PTHR30290:SF10">
    <property type="entry name" value="PERIPLASMIC OLIGOPEPTIDE-BINDING PROTEIN-RELATED"/>
    <property type="match status" value="1"/>
</dbReference>
<name>A0ABV7KZE1_9PROT</name>
<comment type="caution">
    <text evidence="7">The sequence shown here is derived from an EMBL/GenBank/DDBJ whole genome shotgun (WGS) entry which is preliminary data.</text>
</comment>
<evidence type="ECO:0000313" key="8">
    <source>
        <dbReference type="Proteomes" id="UP001595528"/>
    </source>
</evidence>
<evidence type="ECO:0000256" key="2">
    <source>
        <dbReference type="ARBA" id="ARBA00005695"/>
    </source>
</evidence>
<dbReference type="Pfam" id="PF00496">
    <property type="entry name" value="SBP_bac_5"/>
    <property type="match status" value="1"/>
</dbReference>
<feature type="domain" description="Solute-binding protein family 5" evidence="6">
    <location>
        <begin position="72"/>
        <end position="432"/>
    </location>
</feature>
<dbReference type="Gene3D" id="3.10.105.10">
    <property type="entry name" value="Dipeptide-binding Protein, Domain 3"/>
    <property type="match status" value="1"/>
</dbReference>
<evidence type="ECO:0000256" key="1">
    <source>
        <dbReference type="ARBA" id="ARBA00004418"/>
    </source>
</evidence>
<keyword evidence="3" id="KW-0813">Transport</keyword>
<dbReference type="EMBL" id="JBHRTR010000023">
    <property type="protein sequence ID" value="MFC3227481.1"/>
    <property type="molecule type" value="Genomic_DNA"/>
</dbReference>
<dbReference type="InterPro" id="IPR000914">
    <property type="entry name" value="SBP_5_dom"/>
</dbReference>
<comment type="similarity">
    <text evidence="2">Belongs to the bacterial solute-binding protein 5 family.</text>
</comment>
<gene>
    <name evidence="7" type="ORF">ACFOGJ_09585</name>
</gene>
<evidence type="ECO:0000256" key="4">
    <source>
        <dbReference type="ARBA" id="ARBA00022729"/>
    </source>
</evidence>
<evidence type="ECO:0000256" key="5">
    <source>
        <dbReference type="SAM" id="SignalP"/>
    </source>
</evidence>
<comment type="subcellular location">
    <subcellularLocation>
        <location evidence="1">Periplasm</location>
    </subcellularLocation>
</comment>
<dbReference type="PANTHER" id="PTHR30290">
    <property type="entry name" value="PERIPLASMIC BINDING COMPONENT OF ABC TRANSPORTER"/>
    <property type="match status" value="1"/>
</dbReference>
<protein>
    <submittedName>
        <fullName evidence="7">ABC transporter substrate-binding protein</fullName>
    </submittedName>
</protein>
<keyword evidence="8" id="KW-1185">Reference proteome</keyword>
<feature type="signal peptide" evidence="5">
    <location>
        <begin position="1"/>
        <end position="20"/>
    </location>
</feature>
<evidence type="ECO:0000259" key="6">
    <source>
        <dbReference type="Pfam" id="PF00496"/>
    </source>
</evidence>
<organism evidence="7 8">
    <name type="scientific">Marinibaculum pumilum</name>
    <dbReference type="NCBI Taxonomy" id="1766165"/>
    <lineage>
        <taxon>Bacteria</taxon>
        <taxon>Pseudomonadati</taxon>
        <taxon>Pseudomonadota</taxon>
        <taxon>Alphaproteobacteria</taxon>
        <taxon>Rhodospirillales</taxon>
        <taxon>Rhodospirillaceae</taxon>
        <taxon>Marinibaculum</taxon>
    </lineage>
</organism>
<dbReference type="SUPFAM" id="SSF53850">
    <property type="entry name" value="Periplasmic binding protein-like II"/>
    <property type="match status" value="1"/>
</dbReference>
<feature type="chain" id="PRO_5047538822" evidence="5">
    <location>
        <begin position="21"/>
        <end position="512"/>
    </location>
</feature>
<keyword evidence="4 5" id="KW-0732">Signal</keyword>
<dbReference type="InterPro" id="IPR039424">
    <property type="entry name" value="SBP_5"/>
</dbReference>
<sequence length="512" mass="56527">MKRRLALLAASAAFAFGIQAAAAQPAEDKLRLAFEFPISTVDWYQDAKPEIEMVAEAVFDSLISYNEETNAYEPLLAKSWERVDPVTLRFALRDDVKWHDGEAFDADDVVYTINWLIDPETKIRFKANWKWIKEVRKIDDHTVEIVAKQPTPHDMMRLAYGTQMLPEHVHGKLQDKMAFRDNVVGTGMYKVAGIDTNAGIELVKNPDYNHGGPAKPASNVGTFHIKSIPDAGARTAALLAGDVDLLRNTSYEEAVALSADPRFDMDVLQSVSYMYLALDALGKSGNDALKDERVRRAIMEAVDRNALQRARTGGEPEKRSPQALCWDFQAGCAYSEPLPPFDPAHAKKLLAEAGYGDGFDVVVHTFGSTRDYGEIVAGFLNQVGIRASVQPMTFATFRKLQAEGQLGVFVGAWNAGVGPDVGTTMGLFFSGDTKDYYHDPKLIELAEKAQVTTDPAAREAIVRELLDTAVQKSYIIPLSGIPIPVVHRSEIEIAGGRNMPYAFSLGDLNWKQ</sequence>
<evidence type="ECO:0000256" key="3">
    <source>
        <dbReference type="ARBA" id="ARBA00022448"/>
    </source>
</evidence>
<reference evidence="8" key="1">
    <citation type="journal article" date="2019" name="Int. J. Syst. Evol. Microbiol.">
        <title>The Global Catalogue of Microorganisms (GCM) 10K type strain sequencing project: providing services to taxonomists for standard genome sequencing and annotation.</title>
        <authorList>
            <consortium name="The Broad Institute Genomics Platform"/>
            <consortium name="The Broad Institute Genome Sequencing Center for Infectious Disease"/>
            <person name="Wu L."/>
            <person name="Ma J."/>
        </authorList>
    </citation>
    <scope>NUCLEOTIDE SEQUENCE [LARGE SCALE GENOMIC DNA]</scope>
    <source>
        <strain evidence="8">KCTC 42964</strain>
    </source>
</reference>
<accession>A0ABV7KZE1</accession>
<dbReference type="PROSITE" id="PS01040">
    <property type="entry name" value="SBP_BACTERIAL_5"/>
    <property type="match status" value="1"/>
</dbReference>
<dbReference type="Gene3D" id="3.40.190.10">
    <property type="entry name" value="Periplasmic binding protein-like II"/>
    <property type="match status" value="1"/>
</dbReference>